<dbReference type="AlphaFoldDB" id="A0A6A6EJS9"/>
<accession>A0A6A6EJS9</accession>
<feature type="compositionally biased region" description="Low complexity" evidence="1">
    <location>
        <begin position="389"/>
        <end position="425"/>
    </location>
</feature>
<feature type="region of interest" description="Disordered" evidence="1">
    <location>
        <begin position="371"/>
        <end position="479"/>
    </location>
</feature>
<dbReference type="EMBL" id="ML994617">
    <property type="protein sequence ID" value="KAF2190949.1"/>
    <property type="molecule type" value="Genomic_DNA"/>
</dbReference>
<evidence type="ECO:0000313" key="2">
    <source>
        <dbReference type="EMBL" id="KAF2190949.1"/>
    </source>
</evidence>
<feature type="region of interest" description="Disordered" evidence="1">
    <location>
        <begin position="236"/>
        <end position="255"/>
    </location>
</feature>
<dbReference type="PRINTS" id="PR01217">
    <property type="entry name" value="PRICHEXTENSN"/>
</dbReference>
<evidence type="ECO:0000256" key="1">
    <source>
        <dbReference type="SAM" id="MobiDB-lite"/>
    </source>
</evidence>
<organism evidence="2 3">
    <name type="scientific">Zopfia rhizophila CBS 207.26</name>
    <dbReference type="NCBI Taxonomy" id="1314779"/>
    <lineage>
        <taxon>Eukaryota</taxon>
        <taxon>Fungi</taxon>
        <taxon>Dikarya</taxon>
        <taxon>Ascomycota</taxon>
        <taxon>Pezizomycotina</taxon>
        <taxon>Dothideomycetes</taxon>
        <taxon>Dothideomycetes incertae sedis</taxon>
        <taxon>Zopfiaceae</taxon>
        <taxon>Zopfia</taxon>
    </lineage>
</organism>
<feature type="region of interest" description="Disordered" evidence="1">
    <location>
        <begin position="164"/>
        <end position="218"/>
    </location>
</feature>
<feature type="compositionally biased region" description="Acidic residues" evidence="1">
    <location>
        <begin position="561"/>
        <end position="578"/>
    </location>
</feature>
<gene>
    <name evidence="2" type="ORF">K469DRAFT_719913</name>
</gene>
<evidence type="ECO:0000313" key="3">
    <source>
        <dbReference type="Proteomes" id="UP000800200"/>
    </source>
</evidence>
<name>A0A6A6EJS9_9PEZI</name>
<feature type="region of interest" description="Disordered" evidence="1">
    <location>
        <begin position="289"/>
        <end position="309"/>
    </location>
</feature>
<protein>
    <submittedName>
        <fullName evidence="2">Uncharacterized protein</fullName>
    </submittedName>
</protein>
<keyword evidence="3" id="KW-1185">Reference proteome</keyword>
<feature type="region of interest" description="Disordered" evidence="1">
    <location>
        <begin position="548"/>
        <end position="578"/>
    </location>
</feature>
<dbReference type="Proteomes" id="UP000800200">
    <property type="component" value="Unassembled WGS sequence"/>
</dbReference>
<feature type="compositionally biased region" description="Pro residues" evidence="1">
    <location>
        <begin position="446"/>
        <end position="476"/>
    </location>
</feature>
<feature type="compositionally biased region" description="Basic residues" evidence="1">
    <location>
        <begin position="11"/>
        <end position="25"/>
    </location>
</feature>
<dbReference type="OrthoDB" id="3798510at2759"/>
<feature type="compositionally biased region" description="Low complexity" evidence="1">
    <location>
        <begin position="241"/>
        <end position="252"/>
    </location>
</feature>
<feature type="compositionally biased region" description="Polar residues" evidence="1">
    <location>
        <begin position="169"/>
        <end position="184"/>
    </location>
</feature>
<sequence>MHPIGYERNTARQRHTNTHPLKGARRRDFGIRDMSISPSTSARESFLHKHEFVPTGNRFSILAELDQQSNQTEWAFDFHHIPNAAVRRRGERAAKNSKSKFVRLEPYEAAQSESESIEDLFNRVAALCLDNADSNGESTLPSYSTRNQAQHDNYTGSVDAVRHPWMPQFQPNSKNLQSLSSTTPAKPANSDRFSIPQSPARCWTQAKDPPPPFELPNFKRKESRFFPLSTFLSSTETASHPISPKPSISKSPESQRAKKELAIVVPTKAQKAAASAACRALVTPKAPSAPLITSMRPQSSRPASPLPLGLTSSPALPYLTTSLESSQTATAPSSATSHFSSLAITPSLSASQTLPTSPVISELPSLTSPLSVVSAPSTFSDTSSLAADPLRTPTSPSTSGTWTPVPWLSLPQTPTMPSSTTTSTGPDPPPPLPKRTPGIISVAPFFPKPSVPTIAKPPAPPAPTRKPVPPPLPPRPKSQIQTPLSNFLKMSHPNPCWCSSHGPTSSVPKVEVEEQDQGHKTKTPIRVLTSPKLRAVVEKAGFQGDGVDLSDDIEIGRRDDGVDEGFESVQREEEDEEGWTVVLPEARYGKLSSKTIQTDKVEEHAR</sequence>
<reference evidence="2" key="1">
    <citation type="journal article" date="2020" name="Stud. Mycol.">
        <title>101 Dothideomycetes genomes: a test case for predicting lifestyles and emergence of pathogens.</title>
        <authorList>
            <person name="Haridas S."/>
            <person name="Albert R."/>
            <person name="Binder M."/>
            <person name="Bloem J."/>
            <person name="Labutti K."/>
            <person name="Salamov A."/>
            <person name="Andreopoulos B."/>
            <person name="Baker S."/>
            <person name="Barry K."/>
            <person name="Bills G."/>
            <person name="Bluhm B."/>
            <person name="Cannon C."/>
            <person name="Castanera R."/>
            <person name="Culley D."/>
            <person name="Daum C."/>
            <person name="Ezra D."/>
            <person name="Gonzalez J."/>
            <person name="Henrissat B."/>
            <person name="Kuo A."/>
            <person name="Liang C."/>
            <person name="Lipzen A."/>
            <person name="Lutzoni F."/>
            <person name="Magnuson J."/>
            <person name="Mondo S."/>
            <person name="Nolan M."/>
            <person name="Ohm R."/>
            <person name="Pangilinan J."/>
            <person name="Park H.-J."/>
            <person name="Ramirez L."/>
            <person name="Alfaro M."/>
            <person name="Sun H."/>
            <person name="Tritt A."/>
            <person name="Yoshinaga Y."/>
            <person name="Zwiers L.-H."/>
            <person name="Turgeon B."/>
            <person name="Goodwin S."/>
            <person name="Spatafora J."/>
            <person name="Crous P."/>
            <person name="Grigoriev I."/>
        </authorList>
    </citation>
    <scope>NUCLEOTIDE SEQUENCE</scope>
    <source>
        <strain evidence="2">CBS 207.26</strain>
    </source>
</reference>
<proteinExistence type="predicted"/>
<feature type="region of interest" description="Disordered" evidence="1">
    <location>
        <begin position="1"/>
        <end position="28"/>
    </location>
</feature>